<reference evidence="1 2" key="1">
    <citation type="submission" date="2016-10" db="EMBL/GenBank/DDBJ databases">
        <authorList>
            <person name="Varghese N."/>
            <person name="Submissions S."/>
        </authorList>
    </citation>
    <scope>NUCLEOTIDE SEQUENCE [LARGE SCALE GENOMIC DNA]</scope>
    <source>
        <strain evidence="1 2">BS3111</strain>
    </source>
</reference>
<dbReference type="EMBL" id="LT629760">
    <property type="protein sequence ID" value="SDS13141.1"/>
    <property type="molecule type" value="Genomic_DNA"/>
</dbReference>
<evidence type="ECO:0000313" key="2">
    <source>
        <dbReference type="Proteomes" id="UP000183126"/>
    </source>
</evidence>
<sequence>MPCKSNPLKNRISTDQRRQMATATLADVGFFDVFAHQLRQAVGAESLALLGQEQNAIATRSAVRDFLPIFITDLWASSGTKISADINLRFLGRGTNRCPSRGKVIYLSGSATICFCTNSPFLFEVISPRHKQTVQQDSINNTVLNSANEISI</sequence>
<protein>
    <submittedName>
        <fullName evidence="1">Uncharacterized protein</fullName>
    </submittedName>
</protein>
<accession>A0ABY0U656</accession>
<keyword evidence="2" id="KW-1185">Reference proteome</keyword>
<evidence type="ECO:0000313" key="1">
    <source>
        <dbReference type="EMBL" id="SDS13141.1"/>
    </source>
</evidence>
<proteinExistence type="predicted"/>
<gene>
    <name evidence="1" type="ORF">SAMN04490205_1569</name>
</gene>
<name>A0ABY0U656_9PSED</name>
<organism evidence="1 2">
    <name type="scientific">Pseudomonas trivialis</name>
    <dbReference type="NCBI Taxonomy" id="200450"/>
    <lineage>
        <taxon>Bacteria</taxon>
        <taxon>Pseudomonadati</taxon>
        <taxon>Pseudomonadota</taxon>
        <taxon>Gammaproteobacteria</taxon>
        <taxon>Pseudomonadales</taxon>
        <taxon>Pseudomonadaceae</taxon>
        <taxon>Pseudomonas</taxon>
    </lineage>
</organism>
<dbReference type="Proteomes" id="UP000183126">
    <property type="component" value="Chromosome I"/>
</dbReference>